<comment type="caution">
    <text evidence="3">The sequence shown here is derived from an EMBL/GenBank/DDBJ whole genome shotgun (WGS) entry which is preliminary data.</text>
</comment>
<dbReference type="NCBIfam" id="TIGR03362">
    <property type="entry name" value="VI_chp_7"/>
    <property type="match status" value="1"/>
</dbReference>
<reference evidence="3 4" key="1">
    <citation type="submission" date="2018-07" db="EMBL/GenBank/DDBJ databases">
        <title>Pseudomonas laoshanensis sp. nov., isolated from soil.</title>
        <authorList>
            <person name="Sun J."/>
            <person name="Yu L."/>
            <person name="Wang M."/>
            <person name="Zhang C."/>
        </authorList>
    </citation>
    <scope>NUCLEOTIDE SEQUENCE [LARGE SCALE GENOMIC DNA]</scope>
    <source>
        <strain evidence="3 4">Y22</strain>
    </source>
</reference>
<feature type="domain" description="ImpA N-terminal" evidence="2">
    <location>
        <begin position="12"/>
        <end position="121"/>
    </location>
</feature>
<proteinExistence type="predicted"/>
<dbReference type="InterPro" id="IPR010657">
    <property type="entry name" value="ImpA_N"/>
</dbReference>
<dbReference type="Proteomes" id="UP000463138">
    <property type="component" value="Unassembled WGS sequence"/>
</dbReference>
<evidence type="ECO:0000313" key="4">
    <source>
        <dbReference type="Proteomes" id="UP000463138"/>
    </source>
</evidence>
<sequence>MLANHYRQLAEKPISDADFYGDDVRYSTEFECLENELNKANSLHDKQSPDWMLVRDGCEALLQSQSKDLRAAVWLSWSLYQVDSVTGLEAGLGALNYLCSQHWPALHPHKPRTRLAAFSWLIPRIDQAISELQPGAAQPETLERLGKQLRELDQCLASHFADQAPLLMPTCRRLETLTKAPEPPIQSANGNLAPASTSANSAQIIPITNANSDMPNAVNDSRDAHKCLRSIQDQARLLSNWWLQEMTTDPRAFRLARTLLWLPIDALPEHDAQNCTTLRGLPADRLTSYRERLAQAQFSGLLVDLEASLARSPFWLDGQFIAWQCLQALDAQAAMYEVEIQLAMLLKRLPGLEQLCFHDQTPFADDETRRWISAHIVSHTGSNDPRAEGQANSGTEGAQPPWEEALAAATQQLRKGSLKAGIQLIKQAMPNTAGERERFNWQLAQARLCFQARQYDLARHQLESLYQVLQGSDLERWEPDLALSVLQLLLECCDKLPSSPALRERKNEIYQRLCHLDLEAALDQASGP</sequence>
<gene>
    <name evidence="3" type="primary">tssA</name>
    <name evidence="3" type="ORF">DT594_03565</name>
</gene>
<dbReference type="Pfam" id="PF16989">
    <property type="entry name" value="T6SS_VasJ"/>
    <property type="match status" value="1"/>
</dbReference>
<dbReference type="PANTHER" id="PTHR37024:SF5">
    <property type="entry name" value="IMPA N-TERMINAL DOMAIN-CONTAINING PROTEIN"/>
    <property type="match status" value="1"/>
</dbReference>
<feature type="region of interest" description="Disordered" evidence="1">
    <location>
        <begin position="379"/>
        <end position="399"/>
    </location>
</feature>
<dbReference type="RefSeq" id="WP_149331396.1">
    <property type="nucleotide sequence ID" value="NZ_QOVF01000001.1"/>
</dbReference>
<dbReference type="AlphaFoldDB" id="A0A7V7KX91"/>
<accession>A0A7V7KX91</accession>
<evidence type="ECO:0000313" key="3">
    <source>
        <dbReference type="EMBL" id="KAA0696433.1"/>
    </source>
</evidence>
<evidence type="ECO:0000256" key="1">
    <source>
        <dbReference type="SAM" id="MobiDB-lite"/>
    </source>
</evidence>
<name>A0A7V7KX91_9GAMM</name>
<dbReference type="EMBL" id="QOVF01000001">
    <property type="protein sequence ID" value="KAA0696433.1"/>
    <property type="molecule type" value="Genomic_DNA"/>
</dbReference>
<evidence type="ECO:0000259" key="2">
    <source>
        <dbReference type="Pfam" id="PF06812"/>
    </source>
</evidence>
<keyword evidence="4" id="KW-1185">Reference proteome</keyword>
<dbReference type="OrthoDB" id="1522895at2"/>
<organism evidence="3 4">
    <name type="scientific">Halopseudomonas laoshanensis</name>
    <dbReference type="NCBI Taxonomy" id="2268758"/>
    <lineage>
        <taxon>Bacteria</taxon>
        <taxon>Pseudomonadati</taxon>
        <taxon>Pseudomonadota</taxon>
        <taxon>Gammaproteobacteria</taxon>
        <taxon>Pseudomonadales</taxon>
        <taxon>Pseudomonadaceae</taxon>
        <taxon>Halopseudomonas</taxon>
    </lineage>
</organism>
<dbReference type="Pfam" id="PF06812">
    <property type="entry name" value="ImpA_N"/>
    <property type="match status" value="1"/>
</dbReference>
<dbReference type="PANTHER" id="PTHR37024">
    <property type="entry name" value="TYPE VI SECRETION SYSTEM DUF2094 AND IMPA-RELATED DOMAIN PROTEIN"/>
    <property type="match status" value="1"/>
</dbReference>
<protein>
    <submittedName>
        <fullName evidence="3">Type VI secretion system protein TssA</fullName>
    </submittedName>
</protein>
<dbReference type="InterPro" id="IPR017739">
    <property type="entry name" value="T6SS-assoc_VCA0119"/>
</dbReference>